<accession>A0A9K3LV04</accession>
<reference evidence="1" key="1">
    <citation type="journal article" date="2021" name="Sci. Rep.">
        <title>Diploid genomic architecture of Nitzschia inconspicua, an elite biomass production diatom.</title>
        <authorList>
            <person name="Oliver A."/>
            <person name="Podell S."/>
            <person name="Pinowska A."/>
            <person name="Traller J.C."/>
            <person name="Smith S.R."/>
            <person name="McClure R."/>
            <person name="Beliaev A."/>
            <person name="Bohutskyi P."/>
            <person name="Hill E.A."/>
            <person name="Rabines A."/>
            <person name="Zheng H."/>
            <person name="Allen L.Z."/>
            <person name="Kuo A."/>
            <person name="Grigoriev I.V."/>
            <person name="Allen A.E."/>
            <person name="Hazlebeck D."/>
            <person name="Allen E.E."/>
        </authorList>
    </citation>
    <scope>NUCLEOTIDE SEQUENCE</scope>
    <source>
        <strain evidence="1">Hildebrandi</strain>
    </source>
</reference>
<dbReference type="AlphaFoldDB" id="A0A9K3LV04"/>
<gene>
    <name evidence="1" type="ORF">IV203_031227</name>
</gene>
<reference evidence="1" key="2">
    <citation type="submission" date="2021-04" db="EMBL/GenBank/DDBJ databases">
        <authorList>
            <person name="Podell S."/>
        </authorList>
    </citation>
    <scope>NUCLEOTIDE SEQUENCE</scope>
    <source>
        <strain evidence="1">Hildebrandi</strain>
    </source>
</reference>
<comment type="caution">
    <text evidence="1">The sequence shown here is derived from an EMBL/GenBank/DDBJ whole genome shotgun (WGS) entry which is preliminary data.</text>
</comment>
<keyword evidence="2" id="KW-1185">Reference proteome</keyword>
<organism evidence="1 2">
    <name type="scientific">Nitzschia inconspicua</name>
    <dbReference type="NCBI Taxonomy" id="303405"/>
    <lineage>
        <taxon>Eukaryota</taxon>
        <taxon>Sar</taxon>
        <taxon>Stramenopiles</taxon>
        <taxon>Ochrophyta</taxon>
        <taxon>Bacillariophyta</taxon>
        <taxon>Bacillariophyceae</taxon>
        <taxon>Bacillariophycidae</taxon>
        <taxon>Bacillariales</taxon>
        <taxon>Bacillariaceae</taxon>
        <taxon>Nitzschia</taxon>
    </lineage>
</organism>
<proteinExistence type="predicted"/>
<dbReference type="EMBL" id="JAGRRH010000006">
    <property type="protein sequence ID" value="KAG7368484.1"/>
    <property type="molecule type" value="Genomic_DNA"/>
</dbReference>
<sequence length="120" mass="13626">MSPQLYCLQDSGKNSNNHLVCLVDDCIHGKKDVSTEDTQATIYDERNTSYKLSISTMADDEEPTMMVEDEGGGDMWDMPMKEEYHAHIRGLMGLAHGCIYRGKDMKFTKAQLLQLKPKHI</sequence>
<evidence type="ECO:0000313" key="1">
    <source>
        <dbReference type="EMBL" id="KAG7368484.1"/>
    </source>
</evidence>
<name>A0A9K3LV04_9STRA</name>
<evidence type="ECO:0000313" key="2">
    <source>
        <dbReference type="Proteomes" id="UP000693970"/>
    </source>
</evidence>
<protein>
    <submittedName>
        <fullName evidence="1">Uncharacterized protein</fullName>
    </submittedName>
</protein>
<dbReference type="Proteomes" id="UP000693970">
    <property type="component" value="Unassembled WGS sequence"/>
</dbReference>